<dbReference type="EMBL" id="GG745345">
    <property type="protein sequence ID" value="KNE64850.1"/>
    <property type="molecule type" value="Genomic_DNA"/>
</dbReference>
<sequence>MAPSTRSATSLLPLLVLLALVALAAPALADTPVTKLDEWVFFGFGNAGYNTDTYTITLPKEGCLIVSDAFCSGDQFRVTVNGQDKGLTSTPLGAWCATQVGMEVERAMAKPEFSKGYFPLNGASTFKITTAYSEGGGNAYFKITSATCPPPFKVVTAAGKVSSRAAATDACKAANLALADVTSANWNTALTVVRTSTDIKLNPTDAVFINSWNSDAYGGVNLQLTVSATSGAITLLPDPAGTGPAYPLCQTPVPTLVDPKTRTTAAAFAAEPVPKDMSNGKPASEEALIRGW</sequence>
<dbReference type="VEuPathDB" id="FungiDB:AMAG_10185"/>
<name>A0A0L0SR44_ALLM3</name>
<feature type="region of interest" description="Disordered" evidence="1">
    <location>
        <begin position="273"/>
        <end position="292"/>
    </location>
</feature>
<proteinExistence type="predicted"/>
<feature type="compositionally biased region" description="Basic and acidic residues" evidence="1">
    <location>
        <begin position="283"/>
        <end position="292"/>
    </location>
</feature>
<organism evidence="3 4">
    <name type="scientific">Allomyces macrogynus (strain ATCC 38327)</name>
    <name type="common">Allomyces javanicus var. macrogynus</name>
    <dbReference type="NCBI Taxonomy" id="578462"/>
    <lineage>
        <taxon>Eukaryota</taxon>
        <taxon>Fungi</taxon>
        <taxon>Fungi incertae sedis</taxon>
        <taxon>Blastocladiomycota</taxon>
        <taxon>Blastocladiomycetes</taxon>
        <taxon>Blastocladiales</taxon>
        <taxon>Blastocladiaceae</taxon>
        <taxon>Allomyces</taxon>
    </lineage>
</organism>
<evidence type="ECO:0000313" key="3">
    <source>
        <dbReference type="EMBL" id="KNE64850.1"/>
    </source>
</evidence>
<feature type="signal peptide" evidence="2">
    <location>
        <begin position="1"/>
        <end position="29"/>
    </location>
</feature>
<evidence type="ECO:0000256" key="2">
    <source>
        <dbReference type="SAM" id="SignalP"/>
    </source>
</evidence>
<accession>A0A0L0SR44</accession>
<keyword evidence="2" id="KW-0732">Signal</keyword>
<feature type="chain" id="PRO_5005548109" evidence="2">
    <location>
        <begin position="30"/>
        <end position="292"/>
    </location>
</feature>
<evidence type="ECO:0000256" key="1">
    <source>
        <dbReference type="SAM" id="MobiDB-lite"/>
    </source>
</evidence>
<protein>
    <submittedName>
        <fullName evidence="3">Uncharacterized protein</fullName>
    </submittedName>
</protein>
<dbReference type="OrthoDB" id="5549718at2759"/>
<reference evidence="3 4" key="1">
    <citation type="submission" date="2009-11" db="EMBL/GenBank/DDBJ databases">
        <title>Annotation of Allomyces macrogynus ATCC 38327.</title>
        <authorList>
            <consortium name="The Broad Institute Genome Sequencing Platform"/>
            <person name="Russ C."/>
            <person name="Cuomo C."/>
            <person name="Burger G."/>
            <person name="Gray M.W."/>
            <person name="Holland P.W.H."/>
            <person name="King N."/>
            <person name="Lang F.B.F."/>
            <person name="Roger A.J."/>
            <person name="Ruiz-Trillo I."/>
            <person name="Young S.K."/>
            <person name="Zeng Q."/>
            <person name="Gargeya S."/>
            <person name="Fitzgerald M."/>
            <person name="Haas B."/>
            <person name="Abouelleil A."/>
            <person name="Alvarado L."/>
            <person name="Arachchi H.M."/>
            <person name="Berlin A."/>
            <person name="Chapman S.B."/>
            <person name="Gearin G."/>
            <person name="Goldberg J."/>
            <person name="Griggs A."/>
            <person name="Gujja S."/>
            <person name="Hansen M."/>
            <person name="Heiman D."/>
            <person name="Howarth C."/>
            <person name="Larimer J."/>
            <person name="Lui A."/>
            <person name="MacDonald P.J.P."/>
            <person name="McCowen C."/>
            <person name="Montmayeur A."/>
            <person name="Murphy C."/>
            <person name="Neiman D."/>
            <person name="Pearson M."/>
            <person name="Priest M."/>
            <person name="Roberts A."/>
            <person name="Saif S."/>
            <person name="Shea T."/>
            <person name="Sisk P."/>
            <person name="Stolte C."/>
            <person name="Sykes S."/>
            <person name="Wortman J."/>
            <person name="Nusbaum C."/>
            <person name="Birren B."/>
        </authorList>
    </citation>
    <scope>NUCLEOTIDE SEQUENCE [LARGE SCALE GENOMIC DNA]</scope>
    <source>
        <strain evidence="3 4">ATCC 38327</strain>
    </source>
</reference>
<keyword evidence="4" id="KW-1185">Reference proteome</keyword>
<dbReference type="Proteomes" id="UP000054350">
    <property type="component" value="Unassembled WGS sequence"/>
</dbReference>
<dbReference type="AlphaFoldDB" id="A0A0L0SR44"/>
<evidence type="ECO:0000313" key="4">
    <source>
        <dbReference type="Proteomes" id="UP000054350"/>
    </source>
</evidence>
<reference evidence="4" key="2">
    <citation type="submission" date="2009-11" db="EMBL/GenBank/DDBJ databases">
        <title>The Genome Sequence of Allomyces macrogynus strain ATCC 38327.</title>
        <authorList>
            <consortium name="The Broad Institute Genome Sequencing Platform"/>
            <person name="Russ C."/>
            <person name="Cuomo C."/>
            <person name="Shea T."/>
            <person name="Young S.K."/>
            <person name="Zeng Q."/>
            <person name="Koehrsen M."/>
            <person name="Haas B."/>
            <person name="Borodovsky M."/>
            <person name="Guigo R."/>
            <person name="Alvarado L."/>
            <person name="Berlin A."/>
            <person name="Borenstein D."/>
            <person name="Chen Z."/>
            <person name="Engels R."/>
            <person name="Freedman E."/>
            <person name="Gellesch M."/>
            <person name="Goldberg J."/>
            <person name="Griggs A."/>
            <person name="Gujja S."/>
            <person name="Heiman D."/>
            <person name="Hepburn T."/>
            <person name="Howarth C."/>
            <person name="Jen D."/>
            <person name="Larson L."/>
            <person name="Lewis B."/>
            <person name="Mehta T."/>
            <person name="Park D."/>
            <person name="Pearson M."/>
            <person name="Roberts A."/>
            <person name="Saif S."/>
            <person name="Shenoy N."/>
            <person name="Sisk P."/>
            <person name="Stolte C."/>
            <person name="Sykes S."/>
            <person name="Walk T."/>
            <person name="White J."/>
            <person name="Yandava C."/>
            <person name="Burger G."/>
            <person name="Gray M.W."/>
            <person name="Holland P.W.H."/>
            <person name="King N."/>
            <person name="Lang F.B.F."/>
            <person name="Roger A.J."/>
            <person name="Ruiz-Trillo I."/>
            <person name="Lander E."/>
            <person name="Nusbaum C."/>
        </authorList>
    </citation>
    <scope>NUCLEOTIDE SEQUENCE [LARGE SCALE GENOMIC DNA]</scope>
    <source>
        <strain evidence="4">ATCC 38327</strain>
    </source>
</reference>
<gene>
    <name evidence="3" type="ORF">AMAG_10185</name>
</gene>